<dbReference type="EMBL" id="AZBU02000001">
    <property type="protein sequence ID" value="TMS33067.1"/>
    <property type="molecule type" value="Genomic_DNA"/>
</dbReference>
<feature type="compositionally biased region" description="Polar residues" evidence="1">
    <location>
        <begin position="186"/>
        <end position="196"/>
    </location>
</feature>
<keyword evidence="3" id="KW-1185">Reference proteome</keyword>
<feature type="compositionally biased region" description="Basic and acidic residues" evidence="1">
    <location>
        <begin position="55"/>
        <end position="70"/>
    </location>
</feature>
<reference evidence="2 3" key="2">
    <citation type="journal article" date="2019" name="G3 (Bethesda)">
        <title>Hybrid Assembly of the Genome of the Entomopathogenic Nematode Steinernema carpocapsae Identifies the X-Chromosome.</title>
        <authorList>
            <person name="Serra L."/>
            <person name="Macchietto M."/>
            <person name="Macias-Munoz A."/>
            <person name="McGill C.J."/>
            <person name="Rodriguez I.M."/>
            <person name="Rodriguez B."/>
            <person name="Murad R."/>
            <person name="Mortazavi A."/>
        </authorList>
    </citation>
    <scope>NUCLEOTIDE SEQUENCE [LARGE SCALE GENOMIC DNA]</scope>
    <source>
        <strain evidence="2 3">ALL</strain>
    </source>
</reference>
<evidence type="ECO:0000256" key="1">
    <source>
        <dbReference type="SAM" id="MobiDB-lite"/>
    </source>
</evidence>
<proteinExistence type="predicted"/>
<dbReference type="STRING" id="34508.A0A4U8ULS0"/>
<organism evidence="2 3">
    <name type="scientific">Steinernema carpocapsae</name>
    <name type="common">Entomopathogenic nematode</name>
    <dbReference type="NCBI Taxonomy" id="34508"/>
    <lineage>
        <taxon>Eukaryota</taxon>
        <taxon>Metazoa</taxon>
        <taxon>Ecdysozoa</taxon>
        <taxon>Nematoda</taxon>
        <taxon>Chromadorea</taxon>
        <taxon>Rhabditida</taxon>
        <taxon>Tylenchina</taxon>
        <taxon>Panagrolaimomorpha</taxon>
        <taxon>Strongyloidoidea</taxon>
        <taxon>Steinernematidae</taxon>
        <taxon>Steinernema</taxon>
    </lineage>
</organism>
<name>A0A4U8ULS0_STECR</name>
<feature type="region of interest" description="Disordered" evidence="1">
    <location>
        <begin position="717"/>
        <end position="766"/>
    </location>
</feature>
<reference evidence="2 3" key="1">
    <citation type="journal article" date="2015" name="Genome Biol.">
        <title>Comparative genomics of Steinernema reveals deeply conserved gene regulatory networks.</title>
        <authorList>
            <person name="Dillman A.R."/>
            <person name="Macchietto M."/>
            <person name="Porter C.F."/>
            <person name="Rogers A."/>
            <person name="Williams B."/>
            <person name="Antoshechkin I."/>
            <person name="Lee M.M."/>
            <person name="Goodwin Z."/>
            <person name="Lu X."/>
            <person name="Lewis E.E."/>
            <person name="Goodrich-Blair H."/>
            <person name="Stock S.P."/>
            <person name="Adams B.J."/>
            <person name="Sternberg P.W."/>
            <person name="Mortazavi A."/>
        </authorList>
    </citation>
    <scope>NUCLEOTIDE SEQUENCE [LARGE SCALE GENOMIC DNA]</scope>
    <source>
        <strain evidence="2 3">ALL</strain>
    </source>
</reference>
<feature type="compositionally biased region" description="Polar residues" evidence="1">
    <location>
        <begin position="823"/>
        <end position="841"/>
    </location>
</feature>
<feature type="region of interest" description="Disordered" evidence="1">
    <location>
        <begin position="567"/>
        <end position="591"/>
    </location>
</feature>
<evidence type="ECO:0000313" key="2">
    <source>
        <dbReference type="EMBL" id="TMS33067.1"/>
    </source>
</evidence>
<feature type="compositionally biased region" description="Polar residues" evidence="1">
    <location>
        <begin position="288"/>
        <end position="312"/>
    </location>
</feature>
<feature type="compositionally biased region" description="Basic and acidic residues" evidence="1">
    <location>
        <begin position="220"/>
        <end position="242"/>
    </location>
</feature>
<feature type="compositionally biased region" description="Polar residues" evidence="1">
    <location>
        <begin position="71"/>
        <end position="81"/>
    </location>
</feature>
<feature type="compositionally biased region" description="Polar residues" evidence="1">
    <location>
        <begin position="245"/>
        <end position="271"/>
    </location>
</feature>
<gene>
    <name evidence="2" type="ORF">L596_000846</name>
</gene>
<feature type="region of interest" description="Disordered" evidence="1">
    <location>
        <begin position="512"/>
        <end position="538"/>
    </location>
</feature>
<evidence type="ECO:0000313" key="3">
    <source>
        <dbReference type="Proteomes" id="UP000298663"/>
    </source>
</evidence>
<accession>A0A4U8ULS0</accession>
<feature type="region of interest" description="Disordered" evidence="1">
    <location>
        <begin position="165"/>
        <end position="397"/>
    </location>
</feature>
<dbReference type="EMBL" id="CM016762">
    <property type="protein sequence ID" value="TMS33067.1"/>
    <property type="molecule type" value="Genomic_DNA"/>
</dbReference>
<feature type="compositionally biased region" description="Basic and acidic residues" evidence="1">
    <location>
        <begin position="272"/>
        <end position="285"/>
    </location>
</feature>
<feature type="region of interest" description="Disordered" evidence="1">
    <location>
        <begin position="55"/>
        <end position="101"/>
    </location>
</feature>
<feature type="compositionally biased region" description="Low complexity" evidence="1">
    <location>
        <begin position="201"/>
        <end position="210"/>
    </location>
</feature>
<dbReference type="AlphaFoldDB" id="A0A4U8ULS0"/>
<sequence>MNDIRVHQATNSPIFFSEFMSLDRESESSQPSAPPIPALQCGHCAMSDRGRSSCQEKRFRWPEQNNENRKLQASTSSLTSSDPKRTRFNDDDERPGRSFSYPFQERHLTLYDIFGLQKAMEDHHDQRREDEKKAECARIGNQSFIQQLQPTYGSLSQALADLEEIASFGSDSEESPSSPDPPLTDETMQCDSTEAASKTIPVEGPVSESSPGEEMEDVDVQYRDADASNRLQDDQPDHELRFQDQPGSLSRYQEDSPNYDQPGSSSRPSNRFQDDRPGQSSRSEDQPGPSSRYQEGSPNYDQPGSSSRPSNRFQDDRPGPSSRSENQPGPSSRYQEDSPNCGQPGSSSRPSNRFQDDRPGPSSRSEDQPVTSSGYQEEQFDYHQPGPSTCPLARSHSIAQTREELIAHATQESLKDVRPKRPLTSFQGGAPTSGQQEHSDYIQCQLQPQKSIGDQREPESRFAEHMDVFRPSRFTRHEPIASGHRKRHKKLRKGLDAVGDYLDQALELFNRTERPRRPLPDSPISRSPPRLEGSAIERYRQPHKYEQPISRGLLCLIRPDLVKDEAEAAKTAEEASAEASDAPKAEDAQDMTAVQVGSQRIDLEAPHITEPTSLDVDEAIQQAMEASTSQFTQALQEIGPEVLNVSNPTHPKNTTLQQLETASKDVKQAASGNIDSDATLPMVLSACENVELLTFDDTTMDTSKAMQINLESLRVLETSTSEDSQSCTSKTTNLEAAAGPSQSCDESSQQKNTNAIPTSTSEDAQPSISKIIDPEAAGPSQLEPLQQEKPKAISTTTSNDAKSLPSLNIDLRAGLSQRDEPLQQGSPKAIPTSTSQDAHPSTSMTIELGAGLSQPRDEPLQQEKPERPKFSARFFHPTCSTVLKSLREQPEREGALQVKLDAVLKTVDYHKKLDDMCQAVCAEAFTEDFGAMPSLRELCRFSKPRILKELNDDVLSKMLEVAAQDMREIAQEHMDTRVEELIVECKIEDERERQQQMDQEAPLLEHVDPKDLKALLDQLAPLQENVEIENGDFEAQIGQEVAEVADIRTRNLCSNLQNR</sequence>
<protein>
    <submittedName>
        <fullName evidence="2">Uncharacterized protein</fullName>
    </submittedName>
</protein>
<feature type="region of interest" description="Disordered" evidence="1">
    <location>
        <begin position="410"/>
        <end position="439"/>
    </location>
</feature>
<feature type="compositionally biased region" description="Polar residues" evidence="1">
    <location>
        <begin position="321"/>
        <end position="353"/>
    </location>
</feature>
<comment type="caution">
    <text evidence="2">The sequence shown here is derived from an EMBL/GenBank/DDBJ whole genome shotgun (WGS) entry which is preliminary data.</text>
</comment>
<feature type="compositionally biased region" description="Basic and acidic residues" evidence="1">
    <location>
        <begin position="354"/>
        <end position="367"/>
    </location>
</feature>
<feature type="compositionally biased region" description="Polar residues" evidence="1">
    <location>
        <begin position="424"/>
        <end position="439"/>
    </location>
</feature>
<dbReference type="Proteomes" id="UP000298663">
    <property type="component" value="Chromosome X"/>
</dbReference>
<feature type="region of interest" description="Disordered" evidence="1">
    <location>
        <begin position="778"/>
        <end position="841"/>
    </location>
</feature>